<proteinExistence type="predicted"/>
<gene>
    <name evidence="1" type="ORF">DLAC_04581</name>
</gene>
<keyword evidence="2" id="KW-1185">Reference proteome</keyword>
<dbReference type="AlphaFoldDB" id="A0A151ZJV4"/>
<name>A0A151ZJV4_TIELA</name>
<accession>A0A151ZJV4</accession>
<comment type="caution">
    <text evidence="1">The sequence shown here is derived from an EMBL/GenBank/DDBJ whole genome shotgun (WGS) entry which is preliminary data.</text>
</comment>
<reference evidence="1 2" key="1">
    <citation type="submission" date="2015-12" db="EMBL/GenBank/DDBJ databases">
        <title>Dictyostelia acquired genes for synthesis and detection of signals that induce cell-type specialization by lateral gene transfer from prokaryotes.</title>
        <authorList>
            <person name="Gloeckner G."/>
            <person name="Schaap P."/>
        </authorList>
    </citation>
    <scope>NUCLEOTIDE SEQUENCE [LARGE SCALE GENOMIC DNA]</scope>
    <source>
        <strain evidence="1 2">TK</strain>
    </source>
</reference>
<dbReference type="EMBL" id="LODT01000022">
    <property type="protein sequence ID" value="KYQ94281.1"/>
    <property type="molecule type" value="Genomic_DNA"/>
</dbReference>
<dbReference type="Proteomes" id="UP000076078">
    <property type="component" value="Unassembled WGS sequence"/>
</dbReference>
<protein>
    <submittedName>
        <fullName evidence="1">Uncharacterized protein</fullName>
    </submittedName>
</protein>
<evidence type="ECO:0000313" key="1">
    <source>
        <dbReference type="EMBL" id="KYQ94281.1"/>
    </source>
</evidence>
<organism evidence="1 2">
    <name type="scientific">Tieghemostelium lacteum</name>
    <name type="common">Slime mold</name>
    <name type="synonym">Dictyostelium lacteum</name>
    <dbReference type="NCBI Taxonomy" id="361077"/>
    <lineage>
        <taxon>Eukaryota</taxon>
        <taxon>Amoebozoa</taxon>
        <taxon>Evosea</taxon>
        <taxon>Eumycetozoa</taxon>
        <taxon>Dictyostelia</taxon>
        <taxon>Dictyosteliales</taxon>
        <taxon>Raperosteliaceae</taxon>
        <taxon>Tieghemostelium</taxon>
    </lineage>
</organism>
<evidence type="ECO:0000313" key="2">
    <source>
        <dbReference type="Proteomes" id="UP000076078"/>
    </source>
</evidence>
<dbReference type="InParanoid" id="A0A151ZJV4"/>
<sequence>MIIPQYIIIKILKYFINCNFSSNRYIYLFYVNLGLVSKDFYKSLSFIDKVLIKIVNIKQYHFFIKLPLRSIFNVEIDCLFSELDVDTLDSCVVSLNCHDEKISLKHAPSLKTLVFGDVMGSSVSTVNNCLLNPVLKDITTLTFNVSTKKEVSNMSIDFPNLMLLSNQLDTLKIFGNSQFQLENCAVNLKKFLNLEELEIYNTHLTHTEFIAIFEQLKVLKKYTYGSYMVREYNGKKMVPTFSFKLHSETLVHCLNCASSLEYLEFNKIANYTTSIVYNGKLINNSNLRDIKFIGCYNEDHTKQNIYALWSGNSKMQEIKASDNDADIYHLIQKHPECKKVVYRFYKNMKNLCILLDLNIPTLKSIEITTLYDDVEFDLSDVIVSLSNNEHITEITISEAIISTETLISLLSLTRIEYLSVYVKTDDYRKISEALISNHTLRFIKWQSFIDDWPMSDCIKVLNQLINNNHNYSTISFPTPDYELSSEDLENFRDAVSKNCQYLKCISIGVIPQINEILDNYCISSKTSK</sequence>